<dbReference type="PATRIC" id="fig|1354255.3.peg.1870"/>
<dbReference type="Proteomes" id="UP000078286">
    <property type="component" value="Unassembled WGS sequence"/>
</dbReference>
<dbReference type="InterPro" id="IPR009061">
    <property type="entry name" value="DNA-bd_dom_put_sf"/>
</dbReference>
<dbReference type="SUPFAM" id="SSF46955">
    <property type="entry name" value="Putative DNA-binding domain"/>
    <property type="match status" value="1"/>
</dbReference>
<proteinExistence type="predicted"/>
<evidence type="ECO:0000259" key="1">
    <source>
        <dbReference type="Pfam" id="PF12728"/>
    </source>
</evidence>
<protein>
    <recommendedName>
        <fullName evidence="1">Helix-turn-helix domain-containing protein</fullName>
    </recommendedName>
</protein>
<gene>
    <name evidence="2" type="ORF">M979_1807</name>
</gene>
<organism evidence="2 3">
    <name type="scientific">Buttiauxella noackiae ATCC 51607</name>
    <dbReference type="NCBI Taxonomy" id="1354255"/>
    <lineage>
        <taxon>Bacteria</taxon>
        <taxon>Pseudomonadati</taxon>
        <taxon>Pseudomonadota</taxon>
        <taxon>Gammaproteobacteria</taxon>
        <taxon>Enterobacterales</taxon>
        <taxon>Enterobacteriaceae</taxon>
        <taxon>Buttiauxella</taxon>
    </lineage>
</organism>
<dbReference type="RefSeq" id="WP_048206749.1">
    <property type="nucleotide sequence ID" value="NZ_LXEO01000017.1"/>
</dbReference>
<dbReference type="AlphaFoldDB" id="A0A1B7HTL6"/>
<dbReference type="EMBL" id="LXEO01000017">
    <property type="protein sequence ID" value="OAT18983.1"/>
    <property type="molecule type" value="Genomic_DNA"/>
</dbReference>
<keyword evidence="3" id="KW-1185">Reference proteome</keyword>
<dbReference type="Pfam" id="PF12728">
    <property type="entry name" value="HTH_17"/>
    <property type="match status" value="1"/>
</dbReference>
<dbReference type="InterPro" id="IPR041657">
    <property type="entry name" value="HTH_17"/>
</dbReference>
<feature type="domain" description="Helix-turn-helix" evidence="1">
    <location>
        <begin position="2"/>
        <end position="54"/>
    </location>
</feature>
<accession>A0A1B7HTL6</accession>
<sequence>MYITSKQLALRWGISPSTIASDITRNPAKLPPFIRLGRAIRFPVSEVEAWERQQLTNIQISR</sequence>
<evidence type="ECO:0000313" key="2">
    <source>
        <dbReference type="EMBL" id="OAT18983.1"/>
    </source>
</evidence>
<reference evidence="2 3" key="1">
    <citation type="submission" date="2016-04" db="EMBL/GenBank/DDBJ databases">
        <title>ATOL: Assembling a taxonomically balanced genome-scale reconstruction of the evolutionary history of the Enterobacteriaceae.</title>
        <authorList>
            <person name="Plunkett G.III."/>
            <person name="Neeno-Eckwall E.C."/>
            <person name="Glasner J.D."/>
            <person name="Perna N.T."/>
        </authorList>
    </citation>
    <scope>NUCLEOTIDE SEQUENCE [LARGE SCALE GENOMIC DNA]</scope>
    <source>
        <strain evidence="2 3">ATCC 51607</strain>
    </source>
</reference>
<comment type="caution">
    <text evidence="2">The sequence shown here is derived from an EMBL/GenBank/DDBJ whole genome shotgun (WGS) entry which is preliminary data.</text>
</comment>
<evidence type="ECO:0000313" key="3">
    <source>
        <dbReference type="Proteomes" id="UP000078286"/>
    </source>
</evidence>
<name>A0A1B7HTL6_9ENTR</name>